<evidence type="ECO:0000256" key="2">
    <source>
        <dbReference type="ARBA" id="ARBA00022578"/>
    </source>
</evidence>
<keyword evidence="4" id="KW-0233">DNA recombination</keyword>
<organism evidence="6 7">
    <name type="scientific">Muricoccus vinaceus</name>
    <dbReference type="NCBI Taxonomy" id="424704"/>
    <lineage>
        <taxon>Bacteria</taxon>
        <taxon>Pseudomonadati</taxon>
        <taxon>Pseudomonadota</taxon>
        <taxon>Alphaproteobacteria</taxon>
        <taxon>Acetobacterales</taxon>
        <taxon>Roseomonadaceae</taxon>
        <taxon>Muricoccus</taxon>
    </lineage>
</organism>
<gene>
    <name evidence="6" type="ORF">ACFFIC_08090</name>
</gene>
<dbReference type="SUPFAM" id="SSF53098">
    <property type="entry name" value="Ribonuclease H-like"/>
    <property type="match status" value="1"/>
</dbReference>
<dbReference type="Pfam" id="PF13610">
    <property type="entry name" value="DDE_Tnp_IS240"/>
    <property type="match status" value="1"/>
</dbReference>
<dbReference type="InterPro" id="IPR032874">
    <property type="entry name" value="DDE_dom"/>
</dbReference>
<protein>
    <submittedName>
        <fullName evidence="6">IS6 family transposase</fullName>
    </submittedName>
</protein>
<dbReference type="InterPro" id="IPR012337">
    <property type="entry name" value="RNaseH-like_sf"/>
</dbReference>
<dbReference type="Proteomes" id="UP001589789">
    <property type="component" value="Unassembled WGS sequence"/>
</dbReference>
<evidence type="ECO:0000313" key="7">
    <source>
        <dbReference type="Proteomes" id="UP001589789"/>
    </source>
</evidence>
<comment type="function">
    <text evidence="1">Involved in the transposition of the insertion sequence.</text>
</comment>
<reference evidence="6 7" key="1">
    <citation type="submission" date="2024-09" db="EMBL/GenBank/DDBJ databases">
        <authorList>
            <person name="Sun Q."/>
            <person name="Mori K."/>
        </authorList>
    </citation>
    <scope>NUCLEOTIDE SEQUENCE [LARGE SCALE GENOMIC DNA]</scope>
    <source>
        <strain evidence="6 7">CCM 7468</strain>
    </source>
</reference>
<feature type="domain" description="Integrase catalytic" evidence="5">
    <location>
        <begin position="67"/>
        <end position="190"/>
    </location>
</feature>
<evidence type="ECO:0000313" key="6">
    <source>
        <dbReference type="EMBL" id="MFC0385518.1"/>
    </source>
</evidence>
<dbReference type="PROSITE" id="PS50994">
    <property type="entry name" value="INTEGRASE"/>
    <property type="match status" value="1"/>
</dbReference>
<dbReference type="PANTHER" id="PTHR35528:SF3">
    <property type="entry name" value="BLL1675 PROTEIN"/>
    <property type="match status" value="1"/>
</dbReference>
<accession>A0ABV6IPH1</accession>
<dbReference type="PANTHER" id="PTHR35528">
    <property type="entry name" value="BLL1675 PROTEIN"/>
    <property type="match status" value="1"/>
</dbReference>
<dbReference type="InterPro" id="IPR052183">
    <property type="entry name" value="IS_Transposase"/>
</dbReference>
<keyword evidence="7" id="KW-1185">Reference proteome</keyword>
<keyword evidence="3" id="KW-0238">DNA-binding</keyword>
<comment type="caution">
    <text evidence="6">The sequence shown here is derived from an EMBL/GenBank/DDBJ whole genome shotgun (WGS) entry which is preliminary data.</text>
</comment>
<dbReference type="EMBL" id="JBHLVZ010000008">
    <property type="protein sequence ID" value="MFC0385518.1"/>
    <property type="molecule type" value="Genomic_DNA"/>
</dbReference>
<dbReference type="NCBIfam" id="NF033587">
    <property type="entry name" value="transpos_IS6"/>
    <property type="match status" value="1"/>
</dbReference>
<dbReference type="Gene3D" id="3.30.420.10">
    <property type="entry name" value="Ribonuclease H-like superfamily/Ribonuclease H"/>
    <property type="match status" value="1"/>
</dbReference>
<proteinExistence type="predicted"/>
<dbReference type="RefSeq" id="WP_377049669.1">
    <property type="nucleotide sequence ID" value="NZ_JBHLVZ010000008.1"/>
</dbReference>
<dbReference type="InterPro" id="IPR047930">
    <property type="entry name" value="Transpos_IS6"/>
</dbReference>
<sequence>MRPDQSFKGRQFTAEMILWAVRWYLMFPVSYRDLELMLADRGVEIAHTTLFRWVQAYAPEIEKRIGPHLRPSNGSWRVDETYVRVKGRWMYLYRAVDSHGQTIDFLLSAKRDAEAAKRFFRKALGQPHTVNPRTITVDKNPAYPCAVEQMKEDGELWRRSRLRQCKFLNNVVEQDHRRMKRLVRHPPPHS</sequence>
<keyword evidence="2" id="KW-0815">Transposition</keyword>
<name>A0ABV6IPH1_9PROT</name>
<evidence type="ECO:0000256" key="1">
    <source>
        <dbReference type="ARBA" id="ARBA00002286"/>
    </source>
</evidence>
<evidence type="ECO:0000256" key="3">
    <source>
        <dbReference type="ARBA" id="ARBA00023125"/>
    </source>
</evidence>
<evidence type="ECO:0000259" key="5">
    <source>
        <dbReference type="PROSITE" id="PS50994"/>
    </source>
</evidence>
<dbReference type="InterPro" id="IPR036397">
    <property type="entry name" value="RNaseH_sf"/>
</dbReference>
<evidence type="ECO:0000256" key="4">
    <source>
        <dbReference type="ARBA" id="ARBA00023172"/>
    </source>
</evidence>
<dbReference type="InterPro" id="IPR001584">
    <property type="entry name" value="Integrase_cat-core"/>
</dbReference>